<gene>
    <name evidence="7" type="ORF">EDF64_10329</name>
</gene>
<comment type="subcellular location">
    <subcellularLocation>
        <location evidence="1">Membrane</location>
        <topology evidence="1">Multi-pass membrane protein</topology>
    </subcellularLocation>
</comment>
<dbReference type="OrthoDB" id="4989419at2"/>
<dbReference type="InterPro" id="IPR049453">
    <property type="entry name" value="Memb_transporter_dom"/>
</dbReference>
<feature type="transmembrane region" description="Helical" evidence="5">
    <location>
        <begin position="89"/>
        <end position="109"/>
    </location>
</feature>
<proteinExistence type="predicted"/>
<evidence type="ECO:0000256" key="1">
    <source>
        <dbReference type="ARBA" id="ARBA00004141"/>
    </source>
</evidence>
<feature type="transmembrane region" description="Helical" evidence="5">
    <location>
        <begin position="318"/>
        <end position="338"/>
    </location>
</feature>
<evidence type="ECO:0000259" key="6">
    <source>
        <dbReference type="Pfam" id="PF13515"/>
    </source>
</evidence>
<feature type="transmembrane region" description="Helical" evidence="5">
    <location>
        <begin position="185"/>
        <end position="208"/>
    </location>
</feature>
<dbReference type="Pfam" id="PF13515">
    <property type="entry name" value="FUSC_2"/>
    <property type="match status" value="1"/>
</dbReference>
<keyword evidence="2 5" id="KW-0812">Transmembrane</keyword>
<dbReference type="Proteomes" id="UP000295764">
    <property type="component" value="Unassembled WGS sequence"/>
</dbReference>
<protein>
    <submittedName>
        <fullName evidence="7">Fusaric acid resistance family protein</fullName>
    </submittedName>
</protein>
<evidence type="ECO:0000256" key="4">
    <source>
        <dbReference type="ARBA" id="ARBA00023136"/>
    </source>
</evidence>
<dbReference type="AlphaFoldDB" id="A0A4R6DK42"/>
<feature type="transmembrane region" description="Helical" evidence="5">
    <location>
        <begin position="288"/>
        <end position="306"/>
    </location>
</feature>
<dbReference type="EMBL" id="SNVW01000003">
    <property type="protein sequence ID" value="TDN45107.1"/>
    <property type="molecule type" value="Genomic_DNA"/>
</dbReference>
<keyword evidence="4 5" id="KW-0472">Membrane</keyword>
<dbReference type="GO" id="GO:0016020">
    <property type="term" value="C:membrane"/>
    <property type="evidence" value="ECO:0007669"/>
    <property type="project" value="UniProtKB-SubCell"/>
</dbReference>
<evidence type="ECO:0000256" key="5">
    <source>
        <dbReference type="SAM" id="Phobius"/>
    </source>
</evidence>
<organism evidence="7 8">
    <name type="scientific">Curtobacterium flaccumfaciens</name>
    <dbReference type="NCBI Taxonomy" id="2035"/>
    <lineage>
        <taxon>Bacteria</taxon>
        <taxon>Bacillati</taxon>
        <taxon>Actinomycetota</taxon>
        <taxon>Actinomycetes</taxon>
        <taxon>Micrococcales</taxon>
        <taxon>Microbacteriaceae</taxon>
        <taxon>Curtobacterium</taxon>
    </lineage>
</organism>
<reference evidence="7 8" key="1">
    <citation type="submission" date="2019-03" db="EMBL/GenBank/DDBJ databases">
        <title>Genomic analyses of the natural microbiome of Caenorhabditis elegans.</title>
        <authorList>
            <person name="Samuel B."/>
        </authorList>
    </citation>
    <scope>NUCLEOTIDE SEQUENCE [LARGE SCALE GENOMIC DNA]</scope>
    <source>
        <strain evidence="7 8">JUb65</strain>
    </source>
</reference>
<feature type="transmembrane region" description="Helical" evidence="5">
    <location>
        <begin position="61"/>
        <end position="83"/>
    </location>
</feature>
<evidence type="ECO:0000313" key="7">
    <source>
        <dbReference type="EMBL" id="TDN45107.1"/>
    </source>
</evidence>
<feature type="transmembrane region" description="Helical" evidence="5">
    <location>
        <begin position="138"/>
        <end position="164"/>
    </location>
</feature>
<name>A0A4R6DK42_9MICO</name>
<evidence type="ECO:0000313" key="8">
    <source>
        <dbReference type="Proteomes" id="UP000295764"/>
    </source>
</evidence>
<accession>A0A4R6DK42</accession>
<feature type="domain" description="Integral membrane bound transporter" evidence="6">
    <location>
        <begin position="206"/>
        <end position="330"/>
    </location>
</feature>
<keyword evidence="3 5" id="KW-1133">Transmembrane helix</keyword>
<comment type="caution">
    <text evidence="7">The sequence shown here is derived from an EMBL/GenBank/DDBJ whole genome shotgun (WGS) entry which is preliminary data.</text>
</comment>
<evidence type="ECO:0000256" key="3">
    <source>
        <dbReference type="ARBA" id="ARBA00022989"/>
    </source>
</evidence>
<dbReference type="RefSeq" id="WP_133518981.1">
    <property type="nucleotide sequence ID" value="NZ_SNVW01000003.1"/>
</dbReference>
<evidence type="ECO:0000256" key="2">
    <source>
        <dbReference type="ARBA" id="ARBA00022692"/>
    </source>
</evidence>
<dbReference type="STRING" id="2035.RU06_11630"/>
<sequence>MTTPAHSTRTVNLEGAARAAIAGGAPLALLIAHGMPGYAAFAMFAGFTAIFGATEPYRQRAVTTGIAGALQALCMFGGIGVALLGSPLWLQAVGLVVVLVVAVCTLSALQTIPAQPIFPVFAFVVSALVPLKPTDVPLVATIIVCSVAWAWLVAMSGSVLRRVFHPRAPHRFRPLAQRKHRSLAVLRTAALWETVGLNVVGSLVAGAVASTIPWLGHPYWAVIAVVSTLPALRQRHTVIRAFQRFIGTIGGTVIAVGILLLEPSAWWIVVIAVIGQFFAEIFVARNYAVTLLFLTPLALAVSWLSLPEAPELLALDRVAQTTLGALVSVALLFVGRAIERRRGRALGATTGIRTV</sequence>